<keyword evidence="2" id="KW-0732">Signal</keyword>
<organism evidence="4 5">
    <name type="scientific">Rhodovastum atsumiense</name>
    <dbReference type="NCBI Taxonomy" id="504468"/>
    <lineage>
        <taxon>Bacteria</taxon>
        <taxon>Pseudomonadati</taxon>
        <taxon>Pseudomonadota</taxon>
        <taxon>Alphaproteobacteria</taxon>
        <taxon>Acetobacterales</taxon>
        <taxon>Acetobacteraceae</taxon>
        <taxon>Rhodovastum</taxon>
    </lineage>
</organism>
<feature type="signal peptide" evidence="2">
    <location>
        <begin position="1"/>
        <end position="38"/>
    </location>
</feature>
<dbReference type="AlphaFoldDB" id="A0A5M6IT61"/>
<reference evidence="4 5" key="1">
    <citation type="submission" date="2019-09" db="EMBL/GenBank/DDBJ databases">
        <title>Genome sequence of Rhodovastum atsumiense, a diverse member of the Acetobacteraceae family of non-sulfur purple photosynthetic bacteria.</title>
        <authorList>
            <person name="Meyer T."/>
            <person name="Kyndt J."/>
        </authorList>
    </citation>
    <scope>NUCLEOTIDE SEQUENCE [LARGE SCALE GENOMIC DNA]</scope>
    <source>
        <strain evidence="4 5">DSM 21279</strain>
    </source>
</reference>
<dbReference type="RefSeq" id="WP_150041595.1">
    <property type="nucleotide sequence ID" value="NZ_OW485601.1"/>
</dbReference>
<feature type="domain" description="Peptidase C51" evidence="3">
    <location>
        <begin position="91"/>
        <end position="214"/>
    </location>
</feature>
<dbReference type="InterPro" id="IPR038765">
    <property type="entry name" value="Papain-like_cys_pep_sf"/>
</dbReference>
<sequence>MRHAPDTLPRTRFGFGRQLLLSTALAASLVLLSQPATARPAQKAHESTAANRGSARVVPARSTATNAQNLHRAKFIRQAAAAPAPRRNAGSKLTKTAKVRYVAGPASIGGVTALQCVPYARAVSGIAITGNAVTWWDQAAGVYERGHRPEPGAVLNFRANSNMRLGHVAVVRRVVNNRQIEIDHANWTWSGKGNITRGVQVIDVSGRNDWSAVRVELGQSSGNFGAIYATYGFIYDRPDRGMMVANTPAQQGTRHVRYDEVAEAPDRSLR</sequence>
<dbReference type="SUPFAM" id="SSF54001">
    <property type="entry name" value="Cysteine proteinases"/>
    <property type="match status" value="1"/>
</dbReference>
<evidence type="ECO:0000313" key="4">
    <source>
        <dbReference type="EMBL" id="KAA5611401.1"/>
    </source>
</evidence>
<dbReference type="PROSITE" id="PS50911">
    <property type="entry name" value="CHAP"/>
    <property type="match status" value="1"/>
</dbReference>
<gene>
    <name evidence="4" type="ORF">F1189_14795</name>
</gene>
<comment type="caution">
    <text evidence="4">The sequence shown here is derived from an EMBL/GenBank/DDBJ whole genome shotgun (WGS) entry which is preliminary data.</text>
</comment>
<dbReference type="OrthoDB" id="7279151at2"/>
<feature type="region of interest" description="Disordered" evidence="1">
    <location>
        <begin position="40"/>
        <end position="63"/>
    </location>
</feature>
<name>A0A5M6IT61_9PROT</name>
<proteinExistence type="predicted"/>
<dbReference type="EMBL" id="VWPK01000021">
    <property type="protein sequence ID" value="KAA5611401.1"/>
    <property type="molecule type" value="Genomic_DNA"/>
</dbReference>
<evidence type="ECO:0000259" key="3">
    <source>
        <dbReference type="PROSITE" id="PS50911"/>
    </source>
</evidence>
<feature type="chain" id="PRO_5024440128" evidence="2">
    <location>
        <begin position="39"/>
        <end position="270"/>
    </location>
</feature>
<dbReference type="Gene3D" id="3.90.1720.10">
    <property type="entry name" value="endopeptidase domain like (from Nostoc punctiforme)"/>
    <property type="match status" value="1"/>
</dbReference>
<dbReference type="Pfam" id="PF05257">
    <property type="entry name" value="CHAP"/>
    <property type="match status" value="1"/>
</dbReference>
<accession>A0A5M6IT61</accession>
<evidence type="ECO:0000256" key="1">
    <source>
        <dbReference type="SAM" id="MobiDB-lite"/>
    </source>
</evidence>
<dbReference type="InterPro" id="IPR007921">
    <property type="entry name" value="CHAP_dom"/>
</dbReference>
<evidence type="ECO:0000256" key="2">
    <source>
        <dbReference type="SAM" id="SignalP"/>
    </source>
</evidence>
<evidence type="ECO:0000313" key="5">
    <source>
        <dbReference type="Proteomes" id="UP000325255"/>
    </source>
</evidence>
<keyword evidence="5" id="KW-1185">Reference proteome</keyword>
<protein>
    <submittedName>
        <fullName evidence="4">CHAP domain-containing protein</fullName>
    </submittedName>
</protein>
<dbReference type="Proteomes" id="UP000325255">
    <property type="component" value="Unassembled WGS sequence"/>
</dbReference>